<dbReference type="Proteomes" id="UP000192596">
    <property type="component" value="Unassembled WGS sequence"/>
</dbReference>
<dbReference type="PANTHER" id="PTHR35309">
    <property type="match status" value="1"/>
</dbReference>
<accession>A0A1V8SIJ3</accession>
<organism evidence="1 2">
    <name type="scientific">Cryoendolithus antarcticus</name>
    <dbReference type="NCBI Taxonomy" id="1507870"/>
    <lineage>
        <taxon>Eukaryota</taxon>
        <taxon>Fungi</taxon>
        <taxon>Dikarya</taxon>
        <taxon>Ascomycota</taxon>
        <taxon>Pezizomycotina</taxon>
        <taxon>Dothideomycetes</taxon>
        <taxon>Dothideomycetidae</taxon>
        <taxon>Cladosporiales</taxon>
        <taxon>Cladosporiaceae</taxon>
        <taxon>Cryoendolithus</taxon>
    </lineage>
</organism>
<dbReference type="OrthoDB" id="5421239at2759"/>
<proteinExistence type="predicted"/>
<dbReference type="InParanoid" id="A0A1V8SIJ3"/>
<evidence type="ECO:0000313" key="2">
    <source>
        <dbReference type="Proteomes" id="UP000192596"/>
    </source>
</evidence>
<dbReference type="AlphaFoldDB" id="A0A1V8SIJ3"/>
<protein>
    <submittedName>
        <fullName evidence="1">Uncharacterized protein</fullName>
    </submittedName>
</protein>
<comment type="caution">
    <text evidence="1">The sequence shown here is derived from an EMBL/GenBank/DDBJ whole genome shotgun (WGS) entry which is preliminary data.</text>
</comment>
<evidence type="ECO:0000313" key="1">
    <source>
        <dbReference type="EMBL" id="OQN98857.1"/>
    </source>
</evidence>
<dbReference type="PANTHER" id="PTHR35309:SF4">
    <property type="entry name" value="TOCOPHEROL CYCLASE"/>
    <property type="match status" value="1"/>
</dbReference>
<reference evidence="2" key="1">
    <citation type="submission" date="2017-03" db="EMBL/GenBank/DDBJ databases">
        <title>Genomes of endolithic fungi from Antarctica.</title>
        <authorList>
            <person name="Coleine C."/>
            <person name="Masonjones S."/>
            <person name="Stajich J.E."/>
        </authorList>
    </citation>
    <scope>NUCLEOTIDE SEQUENCE [LARGE SCALE GENOMIC DNA]</scope>
    <source>
        <strain evidence="2">CCFEE 5527</strain>
    </source>
</reference>
<dbReference type="InterPro" id="IPR025893">
    <property type="entry name" value="Tocopherol_cyclase"/>
</dbReference>
<name>A0A1V8SIJ3_9PEZI</name>
<sequence>MQHNAPHTSAAFEGYYSKFDLPSGAHICLVICKVNNGKTRPNMLTFTYIPQDVSKTFQHECFPDSISMTKLGSDNAFELRIPGIGYVKWRGDSATEYDLKCDEFTLTGKTTSRTPWSKTTSTPESWLVHLPLPLHWHVHTLASSCDFSLGIPGHDVPHSDRHGTAQVHQEKNWAASFPKAHMWVQARDGDRGICLAGGQILGLDAFLLGYRGKKYNIDFRPPFATMVAGWSPFMSYTSDWDSKNFSLSVQSFRQKVVVEASAPVGTWFSMPAPFPEGHRPNMVCESFQATVRVKVYESGWVGAWRLVEEALFEGGSLEFGAEFYPAAGNEKKFH</sequence>
<gene>
    <name evidence="1" type="ORF">B0A48_15203</name>
</gene>
<dbReference type="GO" id="GO:0009976">
    <property type="term" value="F:tocopherol cyclase activity"/>
    <property type="evidence" value="ECO:0007669"/>
    <property type="project" value="InterPro"/>
</dbReference>
<dbReference type="EMBL" id="NAJO01000043">
    <property type="protein sequence ID" value="OQN98857.1"/>
    <property type="molecule type" value="Genomic_DNA"/>
</dbReference>
<keyword evidence="2" id="KW-1185">Reference proteome</keyword>